<feature type="transmembrane region" description="Helical" evidence="2">
    <location>
        <begin position="6"/>
        <end position="24"/>
    </location>
</feature>
<dbReference type="HOGENOM" id="CLU_2571513_0_0_0"/>
<reference evidence="3 4" key="1">
    <citation type="journal article" date="2003" name="Proc. Natl. Acad. Sci. U.S.A.">
        <title>Complete genome sequence of the marine planctomycete Pirellula sp. strain 1.</title>
        <authorList>
            <person name="Gloeckner F.O."/>
            <person name="Kube M."/>
            <person name="Bauer M."/>
            <person name="Teeling H."/>
            <person name="Lombardot T."/>
            <person name="Ludwig W."/>
            <person name="Gade D."/>
            <person name="Beck A."/>
            <person name="Borzym K."/>
            <person name="Heitmann K."/>
            <person name="Rabus R."/>
            <person name="Schlesner H."/>
            <person name="Amann R."/>
            <person name="Reinhardt R."/>
        </authorList>
    </citation>
    <scope>NUCLEOTIDE SEQUENCE [LARGE SCALE GENOMIC DNA]</scope>
    <source>
        <strain evidence="4">DSM 10527 / NCIMB 13988 / SH1</strain>
    </source>
</reference>
<keyword evidence="2" id="KW-0472">Membrane</keyword>
<dbReference type="Proteomes" id="UP000001025">
    <property type="component" value="Chromosome"/>
</dbReference>
<proteinExistence type="predicted"/>
<dbReference type="InParanoid" id="Q7USH3"/>
<evidence type="ECO:0000313" key="4">
    <source>
        <dbReference type="Proteomes" id="UP000001025"/>
    </source>
</evidence>
<protein>
    <submittedName>
        <fullName evidence="3">Uncharacterized protein</fullName>
    </submittedName>
</protein>
<accession>Q7USH3</accession>
<evidence type="ECO:0000256" key="1">
    <source>
        <dbReference type="SAM" id="MobiDB-lite"/>
    </source>
</evidence>
<feature type="region of interest" description="Disordered" evidence="1">
    <location>
        <begin position="56"/>
        <end position="81"/>
    </location>
</feature>
<name>Q7USH3_RHOBA</name>
<sequence length="81" mass="9047">MTAIDVYIGHFAVACFLNITANGCKAQRKRKQRHQKCLVHLVLNLDWIEEAAGRPTELSDSRHCRGSTSKANGVPRSRRAS</sequence>
<evidence type="ECO:0000313" key="3">
    <source>
        <dbReference type="EMBL" id="CAD73823.1"/>
    </source>
</evidence>
<dbReference type="KEGG" id="rba:RB4499"/>
<dbReference type="STRING" id="243090.RB4499"/>
<keyword evidence="4" id="KW-1185">Reference proteome</keyword>
<keyword evidence="2" id="KW-1133">Transmembrane helix</keyword>
<evidence type="ECO:0000256" key="2">
    <source>
        <dbReference type="SAM" id="Phobius"/>
    </source>
</evidence>
<dbReference type="AlphaFoldDB" id="Q7USH3"/>
<dbReference type="EnsemblBacteria" id="CAD73823">
    <property type="protein sequence ID" value="CAD73823"/>
    <property type="gene ID" value="RB4499"/>
</dbReference>
<dbReference type="EMBL" id="BX294140">
    <property type="protein sequence ID" value="CAD73823.1"/>
    <property type="molecule type" value="Genomic_DNA"/>
</dbReference>
<keyword evidence="2" id="KW-0812">Transmembrane</keyword>
<organism evidence="3 4">
    <name type="scientific">Rhodopirellula baltica (strain DSM 10527 / NCIMB 13988 / SH1)</name>
    <dbReference type="NCBI Taxonomy" id="243090"/>
    <lineage>
        <taxon>Bacteria</taxon>
        <taxon>Pseudomonadati</taxon>
        <taxon>Planctomycetota</taxon>
        <taxon>Planctomycetia</taxon>
        <taxon>Pirellulales</taxon>
        <taxon>Pirellulaceae</taxon>
        <taxon>Rhodopirellula</taxon>
    </lineage>
</organism>
<gene>
    <name evidence="3" type="ordered locus">RB4499</name>
</gene>